<proteinExistence type="predicted"/>
<dbReference type="Pfam" id="PF00356">
    <property type="entry name" value="LacI"/>
    <property type="match status" value="1"/>
</dbReference>
<dbReference type="EMBL" id="MSZX01000009">
    <property type="protein sequence ID" value="OPA75202.1"/>
    <property type="molecule type" value="Genomic_DNA"/>
</dbReference>
<dbReference type="RefSeq" id="WP_078501276.1">
    <property type="nucleotide sequence ID" value="NZ_MSZX01000009.1"/>
</dbReference>
<reference evidence="5 6" key="1">
    <citation type="submission" date="2017-01" db="EMBL/GenBank/DDBJ databases">
        <title>Genome analysis of Paenibacillus selenitrireducens ES3-24.</title>
        <authorList>
            <person name="Xu D."/>
            <person name="Yao R."/>
            <person name="Zheng S."/>
        </authorList>
    </citation>
    <scope>NUCLEOTIDE SEQUENCE [LARGE SCALE GENOMIC DNA]</scope>
    <source>
        <strain evidence="5 6">ES3-24</strain>
    </source>
</reference>
<evidence type="ECO:0000313" key="5">
    <source>
        <dbReference type="EMBL" id="OPA75202.1"/>
    </source>
</evidence>
<keyword evidence="2" id="KW-0238">DNA-binding</keyword>
<dbReference type="SUPFAM" id="SSF53822">
    <property type="entry name" value="Periplasmic binding protein-like I"/>
    <property type="match status" value="1"/>
</dbReference>
<dbReference type="OrthoDB" id="9796186at2"/>
<dbReference type="PANTHER" id="PTHR30146:SF147">
    <property type="entry name" value="HTH-TYPE TRANSCRIPTIONAL REGULATOR DEGA"/>
    <property type="match status" value="1"/>
</dbReference>
<keyword evidence="1" id="KW-0805">Transcription regulation</keyword>
<dbReference type="Gene3D" id="3.40.50.2300">
    <property type="match status" value="2"/>
</dbReference>
<keyword evidence="3" id="KW-0804">Transcription</keyword>
<dbReference type="GO" id="GO:0000976">
    <property type="term" value="F:transcription cis-regulatory region binding"/>
    <property type="evidence" value="ECO:0007669"/>
    <property type="project" value="TreeGrafter"/>
</dbReference>
<dbReference type="Pfam" id="PF13377">
    <property type="entry name" value="Peripla_BP_3"/>
    <property type="match status" value="1"/>
</dbReference>
<evidence type="ECO:0000259" key="4">
    <source>
        <dbReference type="PROSITE" id="PS50932"/>
    </source>
</evidence>
<organism evidence="5 6">
    <name type="scientific">Paenibacillus selenitireducens</name>
    <dbReference type="NCBI Taxonomy" id="1324314"/>
    <lineage>
        <taxon>Bacteria</taxon>
        <taxon>Bacillati</taxon>
        <taxon>Bacillota</taxon>
        <taxon>Bacilli</taxon>
        <taxon>Bacillales</taxon>
        <taxon>Paenibacillaceae</taxon>
        <taxon>Paenibacillus</taxon>
    </lineage>
</organism>
<dbReference type="PRINTS" id="PR00036">
    <property type="entry name" value="HTHLACI"/>
</dbReference>
<dbReference type="InterPro" id="IPR010982">
    <property type="entry name" value="Lambda_DNA-bd_dom_sf"/>
</dbReference>
<comment type="caution">
    <text evidence="5">The sequence shown here is derived from an EMBL/GenBank/DDBJ whole genome shotgun (WGS) entry which is preliminary data.</text>
</comment>
<dbReference type="SMART" id="SM00354">
    <property type="entry name" value="HTH_LACI"/>
    <property type="match status" value="1"/>
</dbReference>
<name>A0A1T2X5S2_9BACL</name>
<evidence type="ECO:0000313" key="6">
    <source>
        <dbReference type="Proteomes" id="UP000190188"/>
    </source>
</evidence>
<dbReference type="PROSITE" id="PS50932">
    <property type="entry name" value="HTH_LACI_2"/>
    <property type="match status" value="1"/>
</dbReference>
<dbReference type="Proteomes" id="UP000190188">
    <property type="component" value="Unassembled WGS sequence"/>
</dbReference>
<dbReference type="InterPro" id="IPR000843">
    <property type="entry name" value="HTH_LacI"/>
</dbReference>
<keyword evidence="6" id="KW-1185">Reference proteome</keyword>
<dbReference type="SUPFAM" id="SSF47413">
    <property type="entry name" value="lambda repressor-like DNA-binding domains"/>
    <property type="match status" value="1"/>
</dbReference>
<sequence length="336" mass="36863">MATIYDIAREAGVSIATVSKVMNQTGRISDKTRKHVLDIMKKSDYQPSVVASALTKKRTYTLGLLIPDLANPFFAEVARSIEDSAQLLGYNLVISSTDNELSKEERYVNVLRQKRVDGIILATGARSDSIVKQLLKQKLPIAVIAREMPSFVVDTVLVDDFLGGYLATSHLIELGHRRIAVIAEDLGVMSSRERVRGYKQALEESGIAYEDRLVVVSPFHVQGGKETATELLRGPLKPTAIFACNDLLAIGVVQAVREQGMSVPQDVSVVGFDNTLLATIIDPSLTTVAQPIQEMGRQIVQLITQEIDGSKPNKQRLVLLPELVIRNSTTKITLTK</sequence>
<gene>
    <name evidence="5" type="ORF">BVG16_21600</name>
</gene>
<dbReference type="CDD" id="cd06267">
    <property type="entry name" value="PBP1_LacI_sugar_binding-like"/>
    <property type="match status" value="1"/>
</dbReference>
<accession>A0A1T2X5S2</accession>
<dbReference type="Gene3D" id="1.10.260.40">
    <property type="entry name" value="lambda repressor-like DNA-binding domains"/>
    <property type="match status" value="1"/>
</dbReference>
<dbReference type="STRING" id="1324314.BVG16_21600"/>
<evidence type="ECO:0000256" key="1">
    <source>
        <dbReference type="ARBA" id="ARBA00023015"/>
    </source>
</evidence>
<feature type="domain" description="HTH lacI-type" evidence="4">
    <location>
        <begin position="2"/>
        <end position="56"/>
    </location>
</feature>
<dbReference type="InterPro" id="IPR028082">
    <property type="entry name" value="Peripla_BP_I"/>
</dbReference>
<dbReference type="AlphaFoldDB" id="A0A1T2X5S2"/>
<protein>
    <submittedName>
        <fullName evidence="5">LacI family transcriptional regulator</fullName>
    </submittedName>
</protein>
<dbReference type="PROSITE" id="PS00356">
    <property type="entry name" value="HTH_LACI_1"/>
    <property type="match status" value="1"/>
</dbReference>
<dbReference type="CDD" id="cd01392">
    <property type="entry name" value="HTH_LacI"/>
    <property type="match status" value="1"/>
</dbReference>
<dbReference type="GO" id="GO:0003700">
    <property type="term" value="F:DNA-binding transcription factor activity"/>
    <property type="evidence" value="ECO:0007669"/>
    <property type="project" value="TreeGrafter"/>
</dbReference>
<dbReference type="PANTHER" id="PTHR30146">
    <property type="entry name" value="LACI-RELATED TRANSCRIPTIONAL REPRESSOR"/>
    <property type="match status" value="1"/>
</dbReference>
<dbReference type="InterPro" id="IPR046335">
    <property type="entry name" value="LacI/GalR-like_sensor"/>
</dbReference>
<evidence type="ECO:0000256" key="3">
    <source>
        <dbReference type="ARBA" id="ARBA00023163"/>
    </source>
</evidence>
<evidence type="ECO:0000256" key="2">
    <source>
        <dbReference type="ARBA" id="ARBA00023125"/>
    </source>
</evidence>